<accession>A0A3P6EQY9</accession>
<gene>
    <name evidence="1" type="ORF">BOLC7T45336H</name>
</gene>
<evidence type="ECO:0000313" key="1">
    <source>
        <dbReference type="EMBL" id="VDD39776.1"/>
    </source>
</evidence>
<organism evidence="1">
    <name type="scientific">Brassica oleracea</name>
    <name type="common">Wild cabbage</name>
    <dbReference type="NCBI Taxonomy" id="3712"/>
    <lineage>
        <taxon>Eukaryota</taxon>
        <taxon>Viridiplantae</taxon>
        <taxon>Streptophyta</taxon>
        <taxon>Embryophyta</taxon>
        <taxon>Tracheophyta</taxon>
        <taxon>Spermatophyta</taxon>
        <taxon>Magnoliopsida</taxon>
        <taxon>eudicotyledons</taxon>
        <taxon>Gunneridae</taxon>
        <taxon>Pentapetalae</taxon>
        <taxon>rosids</taxon>
        <taxon>malvids</taxon>
        <taxon>Brassicales</taxon>
        <taxon>Brassicaceae</taxon>
        <taxon>Brassiceae</taxon>
        <taxon>Brassica</taxon>
    </lineage>
</organism>
<dbReference type="AlphaFoldDB" id="A0A3P6EQY9"/>
<name>A0A3P6EQY9_BRAOL</name>
<sequence>MFFRDVTMRPHQEELRFRLIHFWEARNPNTKTLTGVEMLLIDEQDSPVLFGKTGSGSRATRSLKLIVTSRLTFMIILDT</sequence>
<proteinExistence type="predicted"/>
<reference evidence="1" key="1">
    <citation type="submission" date="2018-11" db="EMBL/GenBank/DDBJ databases">
        <authorList>
            <consortium name="Genoscope - CEA"/>
            <person name="William W."/>
        </authorList>
    </citation>
    <scope>NUCLEOTIDE SEQUENCE</scope>
</reference>
<dbReference type="EMBL" id="LR031876">
    <property type="protein sequence ID" value="VDD39776.1"/>
    <property type="molecule type" value="Genomic_DNA"/>
</dbReference>
<protein>
    <submittedName>
        <fullName evidence="1">Uncharacterized protein</fullName>
    </submittedName>
</protein>